<feature type="transmembrane region" description="Helical" evidence="8">
    <location>
        <begin position="80"/>
        <end position="101"/>
    </location>
</feature>
<keyword evidence="3" id="KW-1003">Cell membrane</keyword>
<reference evidence="10 11" key="1">
    <citation type="submission" date="2018-05" db="EMBL/GenBank/DDBJ databases">
        <title>Genomic Encyclopedia of Type Strains, Phase IV (KMG-IV): sequencing the most valuable type-strain genomes for metagenomic binning, comparative biology and taxonomic classification.</title>
        <authorList>
            <person name="Goeker M."/>
        </authorList>
    </citation>
    <scope>NUCLEOTIDE SEQUENCE [LARGE SCALE GENOMIC DNA]</scope>
    <source>
        <strain evidence="10 11">DSM 6462</strain>
    </source>
</reference>
<feature type="transmembrane region" description="Helical" evidence="8">
    <location>
        <begin position="544"/>
        <end position="566"/>
    </location>
</feature>
<evidence type="ECO:0000256" key="2">
    <source>
        <dbReference type="ARBA" id="ARBA00022448"/>
    </source>
</evidence>
<dbReference type="Gene3D" id="1.10.3720.10">
    <property type="entry name" value="MetI-like"/>
    <property type="match status" value="2"/>
</dbReference>
<dbReference type="CDD" id="cd06261">
    <property type="entry name" value="TM_PBP2"/>
    <property type="match status" value="2"/>
</dbReference>
<feature type="domain" description="ABC transmembrane type-1" evidence="9">
    <location>
        <begin position="373"/>
        <end position="562"/>
    </location>
</feature>
<evidence type="ECO:0000256" key="6">
    <source>
        <dbReference type="ARBA" id="ARBA00022989"/>
    </source>
</evidence>
<comment type="subcellular location">
    <subcellularLocation>
        <location evidence="1">Cell inner membrane</location>
        <topology evidence="1">Multi-pass membrane protein</topology>
    </subcellularLocation>
    <subcellularLocation>
        <location evidence="8">Cell membrane</location>
        <topology evidence="8">Multi-pass membrane protein</topology>
    </subcellularLocation>
</comment>
<feature type="transmembrane region" description="Helical" evidence="8">
    <location>
        <begin position="21"/>
        <end position="46"/>
    </location>
</feature>
<feature type="transmembrane region" description="Helical" evidence="8">
    <location>
        <begin position="113"/>
        <end position="136"/>
    </location>
</feature>
<dbReference type="GO" id="GO:0005886">
    <property type="term" value="C:plasma membrane"/>
    <property type="evidence" value="ECO:0007669"/>
    <property type="project" value="UniProtKB-SubCell"/>
</dbReference>
<dbReference type="PANTHER" id="PTHR43357">
    <property type="entry name" value="INNER MEMBRANE ABC TRANSPORTER PERMEASE PROTEIN YDCV"/>
    <property type="match status" value="1"/>
</dbReference>
<dbReference type="PROSITE" id="PS50928">
    <property type="entry name" value="ABC_TM1"/>
    <property type="match status" value="2"/>
</dbReference>
<dbReference type="PANTHER" id="PTHR43357:SF4">
    <property type="entry name" value="INNER MEMBRANE ABC TRANSPORTER PERMEASE PROTEIN YDCV"/>
    <property type="match status" value="1"/>
</dbReference>
<dbReference type="EMBL" id="QJJK01000001">
    <property type="protein sequence ID" value="PXW64993.1"/>
    <property type="molecule type" value="Genomic_DNA"/>
</dbReference>
<accession>A0A2V3UIZ0</accession>
<dbReference type="InterPro" id="IPR000515">
    <property type="entry name" value="MetI-like"/>
</dbReference>
<proteinExistence type="inferred from homology"/>
<evidence type="ECO:0000256" key="3">
    <source>
        <dbReference type="ARBA" id="ARBA00022475"/>
    </source>
</evidence>
<feature type="transmembrane region" description="Helical" evidence="8">
    <location>
        <begin position="263"/>
        <end position="284"/>
    </location>
</feature>
<comment type="caution">
    <text evidence="10">The sequence shown here is derived from an EMBL/GenBank/DDBJ whole genome shotgun (WGS) entry which is preliminary data.</text>
</comment>
<feature type="transmembrane region" description="Helical" evidence="8">
    <location>
        <begin position="377"/>
        <end position="399"/>
    </location>
</feature>
<dbReference type="GO" id="GO:0055085">
    <property type="term" value="P:transmembrane transport"/>
    <property type="evidence" value="ECO:0007669"/>
    <property type="project" value="InterPro"/>
</dbReference>
<evidence type="ECO:0000256" key="8">
    <source>
        <dbReference type="RuleBase" id="RU363032"/>
    </source>
</evidence>
<dbReference type="AlphaFoldDB" id="A0A2V3UIZ0"/>
<feature type="transmembrane region" description="Helical" evidence="8">
    <location>
        <begin position="156"/>
        <end position="180"/>
    </location>
</feature>
<evidence type="ECO:0000256" key="7">
    <source>
        <dbReference type="ARBA" id="ARBA00023136"/>
    </source>
</evidence>
<dbReference type="SUPFAM" id="SSF161098">
    <property type="entry name" value="MetI-like"/>
    <property type="match status" value="2"/>
</dbReference>
<feature type="transmembrane region" description="Helical" evidence="8">
    <location>
        <begin position="314"/>
        <end position="337"/>
    </location>
</feature>
<evidence type="ECO:0000256" key="5">
    <source>
        <dbReference type="ARBA" id="ARBA00022692"/>
    </source>
</evidence>
<sequence>MTVLDATRSLPVYRKSARERLAEYAPAIIVTIILAVIVIPPVIVLLRTSLRGNDDGVFTLSHYASLFSDPRLYVSAWNSVSFSVLAMLLSLVNGGLVAWLVERTNVRFKSLAYISAIISLGTPYIIYVSAWLYILGRAGPVNGLYRALVDPTGTLFNVYSITGMVLIEGFLWSPLVFLLLSATFRRSNADMEEAARIAGASVFATVTRISLRLAMPAVLGLGLFVFIRNLEAFDVPVLIGTPSKISLLTTDIYLSMTQVPPQLGHASAFSIVLMFVVAVLLYYYGKISKHAERFASITGKGYRPRPFDLGRSKWLGSALILFNAMLVLVLPLAAILYNSLTPFARPVNWTGLTNLTFDHYRAVFAQSYYLELALNTVIVAAASATAAILITSIAAWMNVRRWPGSALLDQLTSVPLVFPGIVLGVAMIEMALNFPLPVYGTLWVIGFAFVIRYLPYGMRYSHAGIIQIHRELEDAAGISGASRPTILRRILVPLISPSLIAGWLFIFLIAAKELSIAVLLAGYNAKTISVAMFDQWVNGAGGEVAAMGVIWTSVMTIFTATLYMITRRRTDLISGK</sequence>
<comment type="similarity">
    <text evidence="8">Belongs to the binding-protein-dependent transport system permease family.</text>
</comment>
<gene>
    <name evidence="10" type="ORF">C7450_101754</name>
</gene>
<protein>
    <submittedName>
        <fullName evidence="10">Iron(III) transport system permease protein</fullName>
    </submittedName>
</protein>
<name>A0A2V3UIZ0_9HYPH</name>
<dbReference type="Proteomes" id="UP000248021">
    <property type="component" value="Unassembled WGS sequence"/>
</dbReference>
<dbReference type="Pfam" id="PF00528">
    <property type="entry name" value="BPD_transp_1"/>
    <property type="match status" value="2"/>
</dbReference>
<evidence type="ECO:0000259" key="9">
    <source>
        <dbReference type="PROSITE" id="PS50928"/>
    </source>
</evidence>
<dbReference type="InterPro" id="IPR035906">
    <property type="entry name" value="MetI-like_sf"/>
</dbReference>
<feature type="transmembrane region" description="Helical" evidence="8">
    <location>
        <begin position="490"/>
        <end position="511"/>
    </location>
</feature>
<keyword evidence="2 8" id="KW-0813">Transport</keyword>
<keyword evidence="11" id="KW-1185">Reference proteome</keyword>
<keyword evidence="5 8" id="KW-0812">Transmembrane</keyword>
<dbReference type="OrthoDB" id="27542at2"/>
<evidence type="ECO:0000256" key="1">
    <source>
        <dbReference type="ARBA" id="ARBA00004429"/>
    </source>
</evidence>
<keyword evidence="6 8" id="KW-1133">Transmembrane helix</keyword>
<organism evidence="10 11">
    <name type="scientific">Chelatococcus asaccharovorans</name>
    <dbReference type="NCBI Taxonomy" id="28210"/>
    <lineage>
        <taxon>Bacteria</taxon>
        <taxon>Pseudomonadati</taxon>
        <taxon>Pseudomonadota</taxon>
        <taxon>Alphaproteobacteria</taxon>
        <taxon>Hyphomicrobiales</taxon>
        <taxon>Chelatococcaceae</taxon>
        <taxon>Chelatococcus</taxon>
    </lineage>
</organism>
<dbReference type="RefSeq" id="WP_110373003.1">
    <property type="nucleotide sequence ID" value="NZ_JAHBRY010000001.1"/>
</dbReference>
<feature type="transmembrane region" description="Helical" evidence="8">
    <location>
        <begin position="201"/>
        <end position="227"/>
    </location>
</feature>
<evidence type="ECO:0000256" key="4">
    <source>
        <dbReference type="ARBA" id="ARBA00022519"/>
    </source>
</evidence>
<feature type="domain" description="ABC transmembrane type-1" evidence="9">
    <location>
        <begin position="76"/>
        <end position="284"/>
    </location>
</feature>
<evidence type="ECO:0000313" key="11">
    <source>
        <dbReference type="Proteomes" id="UP000248021"/>
    </source>
</evidence>
<keyword evidence="7 8" id="KW-0472">Membrane</keyword>
<feature type="transmembrane region" description="Helical" evidence="8">
    <location>
        <begin position="434"/>
        <end position="454"/>
    </location>
</feature>
<feature type="transmembrane region" description="Helical" evidence="8">
    <location>
        <begin position="411"/>
        <end position="428"/>
    </location>
</feature>
<evidence type="ECO:0000313" key="10">
    <source>
        <dbReference type="EMBL" id="PXW64993.1"/>
    </source>
</evidence>
<keyword evidence="4" id="KW-0997">Cell inner membrane</keyword>